<dbReference type="Proteomes" id="UP000199608">
    <property type="component" value="Unassembled WGS sequence"/>
</dbReference>
<dbReference type="InterPro" id="IPR051479">
    <property type="entry name" value="PorB-like"/>
</dbReference>
<name>A0A1H2JCJ7_9BACT</name>
<gene>
    <name evidence="3" type="ORF">SAMN04487931_111146</name>
</gene>
<dbReference type="InterPro" id="IPR011766">
    <property type="entry name" value="TPP_enzyme_TPP-bd"/>
</dbReference>
<dbReference type="Gene3D" id="3.40.50.970">
    <property type="match status" value="1"/>
</dbReference>
<dbReference type="Pfam" id="PF02775">
    <property type="entry name" value="TPP_enzyme_C"/>
    <property type="match status" value="1"/>
</dbReference>
<dbReference type="AlphaFoldDB" id="A0A1H2JCJ7"/>
<evidence type="ECO:0000259" key="2">
    <source>
        <dbReference type="Pfam" id="PF02775"/>
    </source>
</evidence>
<dbReference type="PANTHER" id="PTHR42897:SF1">
    <property type="entry name" value="2-OXOACID OXIDOREDUCTASE (FERREDOXIN)"/>
    <property type="match status" value="1"/>
</dbReference>
<dbReference type="EMBL" id="FNLL01000011">
    <property type="protein sequence ID" value="SDU53885.1"/>
    <property type="molecule type" value="Genomic_DNA"/>
</dbReference>
<dbReference type="PANTHER" id="PTHR42897">
    <property type="entry name" value="PYRUVATE SYNTHASE SUBUNIT PORB"/>
    <property type="match status" value="1"/>
</dbReference>
<organism evidence="3 4">
    <name type="scientific">Desulfobacula phenolica</name>
    <dbReference type="NCBI Taxonomy" id="90732"/>
    <lineage>
        <taxon>Bacteria</taxon>
        <taxon>Pseudomonadati</taxon>
        <taxon>Thermodesulfobacteriota</taxon>
        <taxon>Desulfobacteria</taxon>
        <taxon>Desulfobacterales</taxon>
        <taxon>Desulfobacteraceae</taxon>
        <taxon>Desulfobacula</taxon>
    </lineage>
</organism>
<accession>A0A1H2JCJ7</accession>
<feature type="domain" description="Thiamine pyrophosphate enzyme TPP-binding" evidence="2">
    <location>
        <begin position="65"/>
        <end position="219"/>
    </location>
</feature>
<dbReference type="RefSeq" id="WP_014955758.1">
    <property type="nucleotide sequence ID" value="NZ_FNLL01000011.1"/>
</dbReference>
<protein>
    <submittedName>
        <fullName evidence="3">Pyruvate ferredoxin oxidoreductase, beta subunit</fullName>
    </submittedName>
</protein>
<evidence type="ECO:0000313" key="3">
    <source>
        <dbReference type="EMBL" id="SDU53885.1"/>
    </source>
</evidence>
<keyword evidence="1" id="KW-0560">Oxidoreductase</keyword>
<dbReference type="SUPFAM" id="SSF52518">
    <property type="entry name" value="Thiamin diphosphate-binding fold (THDP-binding)"/>
    <property type="match status" value="1"/>
</dbReference>
<keyword evidence="3" id="KW-0670">Pyruvate</keyword>
<dbReference type="GO" id="GO:0044281">
    <property type="term" value="P:small molecule metabolic process"/>
    <property type="evidence" value="ECO:0007669"/>
    <property type="project" value="UniProtKB-ARBA"/>
</dbReference>
<evidence type="ECO:0000256" key="1">
    <source>
        <dbReference type="ARBA" id="ARBA00023002"/>
    </source>
</evidence>
<sequence length="319" mass="34863">MTEKKKGKLTKVLDHLKHEDPFSKGVAFCPGCGLELLIRLIPRILGNDIVITGTPSCSAPVLLGQNNQSWHKLSYFGTLMTGAAANATGLARYYRKAGIDNTVVCFNGDGTAADIGFGNLSGAAERNEPFIYICYDNEGYMNTGIQKSGTTPFGATTTTTPFGSASKGKNLRRMSLALKMAMHKIPYAATATLSDLDDLAKKLLKAKEAKKRGFAFLHILAPCTTGWGFAPENTIEVCRRAVKTNYFPLWEAENGKIRMTKTVKKPKPISNYTQLSKKFAHLNEADLQILQDDVDYEYCMLGGLSQLEAECQLPVSAED</sequence>
<proteinExistence type="predicted"/>
<keyword evidence="4" id="KW-1185">Reference proteome</keyword>
<dbReference type="GO" id="GO:0016491">
    <property type="term" value="F:oxidoreductase activity"/>
    <property type="evidence" value="ECO:0007669"/>
    <property type="project" value="UniProtKB-KW"/>
</dbReference>
<evidence type="ECO:0000313" key="4">
    <source>
        <dbReference type="Proteomes" id="UP000199608"/>
    </source>
</evidence>
<reference evidence="4" key="1">
    <citation type="submission" date="2016-10" db="EMBL/GenBank/DDBJ databases">
        <authorList>
            <person name="Varghese N."/>
            <person name="Submissions S."/>
        </authorList>
    </citation>
    <scope>NUCLEOTIDE SEQUENCE [LARGE SCALE GENOMIC DNA]</scope>
    <source>
        <strain evidence="4">DSM 3384</strain>
    </source>
</reference>
<dbReference type="GO" id="GO:0030976">
    <property type="term" value="F:thiamine pyrophosphate binding"/>
    <property type="evidence" value="ECO:0007669"/>
    <property type="project" value="InterPro"/>
</dbReference>
<dbReference type="InterPro" id="IPR029061">
    <property type="entry name" value="THDP-binding"/>
</dbReference>